<evidence type="ECO:0000313" key="1">
    <source>
        <dbReference type="EMBL" id="KFD56719.1"/>
    </source>
</evidence>
<proteinExistence type="predicted"/>
<feature type="non-terminal residue" evidence="1">
    <location>
        <position position="1"/>
    </location>
</feature>
<reference evidence="1 2" key="1">
    <citation type="journal article" date="2014" name="Nat. Genet.">
        <title>Genome and transcriptome of the porcine whipworm Trichuris suis.</title>
        <authorList>
            <person name="Jex A.R."/>
            <person name="Nejsum P."/>
            <person name="Schwarz E.M."/>
            <person name="Hu L."/>
            <person name="Young N.D."/>
            <person name="Hall R.S."/>
            <person name="Korhonen P.K."/>
            <person name="Liao S."/>
            <person name="Thamsborg S."/>
            <person name="Xia J."/>
            <person name="Xu P."/>
            <person name="Wang S."/>
            <person name="Scheerlinck J.P."/>
            <person name="Hofmann A."/>
            <person name="Sternberg P.W."/>
            <person name="Wang J."/>
            <person name="Gasser R.B."/>
        </authorList>
    </citation>
    <scope>NUCLEOTIDE SEQUENCE [LARGE SCALE GENOMIC DNA]</scope>
    <source>
        <strain evidence="1">DCEP-RM93M</strain>
    </source>
</reference>
<dbReference type="AlphaFoldDB" id="A0A085MHM3"/>
<protein>
    <submittedName>
        <fullName evidence="1">Uncharacterized protein</fullName>
    </submittedName>
</protein>
<evidence type="ECO:0000313" key="2">
    <source>
        <dbReference type="Proteomes" id="UP000030764"/>
    </source>
</evidence>
<sequence>LNLRHTWTASVRVEQLYRHTSSDKVPIFPYETVGAALFPHSAMNMNLEWYFANITDEESEAAFLREKGVFHRERSCLSCHQQMQLGSRRPNGSPQWKCTNKACGARISARTGTWFEGNNAGLM</sequence>
<organism evidence="1 2">
    <name type="scientific">Trichuris suis</name>
    <name type="common">pig whipworm</name>
    <dbReference type="NCBI Taxonomy" id="68888"/>
    <lineage>
        <taxon>Eukaryota</taxon>
        <taxon>Metazoa</taxon>
        <taxon>Ecdysozoa</taxon>
        <taxon>Nematoda</taxon>
        <taxon>Enoplea</taxon>
        <taxon>Dorylaimia</taxon>
        <taxon>Trichinellida</taxon>
        <taxon>Trichuridae</taxon>
        <taxon>Trichuris</taxon>
    </lineage>
</organism>
<gene>
    <name evidence="1" type="ORF">M513_02396</name>
</gene>
<dbReference type="Proteomes" id="UP000030764">
    <property type="component" value="Unassembled WGS sequence"/>
</dbReference>
<keyword evidence="2" id="KW-1185">Reference proteome</keyword>
<dbReference type="EMBL" id="KL363192">
    <property type="protein sequence ID" value="KFD56719.1"/>
    <property type="molecule type" value="Genomic_DNA"/>
</dbReference>
<accession>A0A085MHM3</accession>
<name>A0A085MHM3_9BILA</name>